<dbReference type="Proteomes" id="UP000198287">
    <property type="component" value="Unassembled WGS sequence"/>
</dbReference>
<dbReference type="EMBL" id="LNIX01000034">
    <property type="protein sequence ID" value="OXA40289.1"/>
    <property type="molecule type" value="Genomic_DNA"/>
</dbReference>
<sequence length="333" mass="37778">MSQPPKQFAVVEFPSDHTVDVAPSKWLSEDHLTCPFPVNPPSGFKKIQKDPTSTPDPKWPVWSVEVKKFYDDFTKANDKAKKLLKASYVDSSPNEEERGISPTSLEEEQGNHVVDISNLISPTMAFEDQRISTLINEFRAFQAASLHGQHILQEEIRELKSLVLRNINSTATGSNNDAEIWALWPLLNPEALKQAEEQLRNPDIFRQQIRFLSRSGDDDVIKTLNSKLSFMVHHELALQVRFTADSGKIPFKETFCCRLVRESVQKYFEDAPPTSNLKSQLADKKLNSQIAKWLRDSINRGEEGKVNRAKHGNPKINEVATSEEEINRSVSPN</sequence>
<evidence type="ECO:0000256" key="1">
    <source>
        <dbReference type="SAM" id="MobiDB-lite"/>
    </source>
</evidence>
<organism evidence="2 3">
    <name type="scientific">Folsomia candida</name>
    <name type="common">Springtail</name>
    <dbReference type="NCBI Taxonomy" id="158441"/>
    <lineage>
        <taxon>Eukaryota</taxon>
        <taxon>Metazoa</taxon>
        <taxon>Ecdysozoa</taxon>
        <taxon>Arthropoda</taxon>
        <taxon>Hexapoda</taxon>
        <taxon>Collembola</taxon>
        <taxon>Entomobryomorpha</taxon>
        <taxon>Isotomoidea</taxon>
        <taxon>Isotomidae</taxon>
        <taxon>Proisotominae</taxon>
        <taxon>Folsomia</taxon>
    </lineage>
</organism>
<gene>
    <name evidence="2" type="ORF">Fcan01_25067</name>
</gene>
<evidence type="ECO:0008006" key="4">
    <source>
        <dbReference type="Google" id="ProtNLM"/>
    </source>
</evidence>
<dbReference type="AlphaFoldDB" id="A0A226D4Y2"/>
<protein>
    <recommendedName>
        <fullName evidence="4">DUF4806 domain-containing protein</fullName>
    </recommendedName>
</protein>
<feature type="region of interest" description="Disordered" evidence="1">
    <location>
        <begin position="90"/>
        <end position="109"/>
    </location>
</feature>
<evidence type="ECO:0000313" key="2">
    <source>
        <dbReference type="EMBL" id="OXA40289.1"/>
    </source>
</evidence>
<comment type="caution">
    <text evidence="2">The sequence shown here is derived from an EMBL/GenBank/DDBJ whole genome shotgun (WGS) entry which is preliminary data.</text>
</comment>
<feature type="region of interest" description="Disordered" evidence="1">
    <location>
        <begin position="301"/>
        <end position="333"/>
    </location>
</feature>
<reference evidence="2 3" key="1">
    <citation type="submission" date="2015-12" db="EMBL/GenBank/DDBJ databases">
        <title>The genome of Folsomia candida.</title>
        <authorList>
            <person name="Faddeeva A."/>
            <person name="Derks M.F."/>
            <person name="Anvar Y."/>
            <person name="Smit S."/>
            <person name="Van Straalen N."/>
            <person name="Roelofs D."/>
        </authorList>
    </citation>
    <scope>NUCLEOTIDE SEQUENCE [LARGE SCALE GENOMIC DNA]</scope>
    <source>
        <strain evidence="2 3">VU population</strain>
        <tissue evidence="2">Whole body</tissue>
    </source>
</reference>
<keyword evidence="3" id="KW-1185">Reference proteome</keyword>
<name>A0A226D4Y2_FOLCA</name>
<accession>A0A226D4Y2</accession>
<evidence type="ECO:0000313" key="3">
    <source>
        <dbReference type="Proteomes" id="UP000198287"/>
    </source>
</evidence>
<proteinExistence type="predicted"/>